<organism evidence="17 18">
    <name type="scientific">Pan troglodytes</name>
    <name type="common">Chimpanzee</name>
    <dbReference type="NCBI Taxonomy" id="9598"/>
    <lineage>
        <taxon>Eukaryota</taxon>
        <taxon>Metazoa</taxon>
        <taxon>Chordata</taxon>
        <taxon>Craniata</taxon>
        <taxon>Vertebrata</taxon>
        <taxon>Euteleostomi</taxon>
        <taxon>Mammalia</taxon>
        <taxon>Eutheria</taxon>
        <taxon>Euarchontoglires</taxon>
        <taxon>Primates</taxon>
        <taxon>Haplorrhini</taxon>
        <taxon>Catarrhini</taxon>
        <taxon>Hominidae</taxon>
        <taxon>Pan</taxon>
    </lineage>
</organism>
<evidence type="ECO:0000256" key="8">
    <source>
        <dbReference type="ARBA" id="ARBA00023040"/>
    </source>
</evidence>
<evidence type="ECO:0000256" key="11">
    <source>
        <dbReference type="ARBA" id="ARBA00023170"/>
    </source>
</evidence>
<accession>A0A2I3RLI5</accession>
<feature type="transmembrane region" description="Helical" evidence="15">
    <location>
        <begin position="105"/>
        <end position="123"/>
    </location>
</feature>
<evidence type="ECO:0000256" key="9">
    <source>
        <dbReference type="ARBA" id="ARBA00023136"/>
    </source>
</evidence>
<reference evidence="17" key="2">
    <citation type="submission" date="2025-08" db="UniProtKB">
        <authorList>
            <consortium name="Ensembl"/>
        </authorList>
    </citation>
    <scope>IDENTIFICATION</scope>
</reference>
<comment type="similarity">
    <text evidence="14">Belongs to the G-protein coupled receptor 1 family.</text>
</comment>
<evidence type="ECO:0000256" key="2">
    <source>
        <dbReference type="ARBA" id="ARBA00004651"/>
    </source>
</evidence>
<proteinExistence type="inferred from homology"/>
<evidence type="ECO:0000313" key="18">
    <source>
        <dbReference type="Proteomes" id="UP000002277"/>
    </source>
</evidence>
<dbReference type="EMBL" id="AACZ04056928">
    <property type="status" value="NOT_ANNOTATED_CDS"/>
    <property type="molecule type" value="Genomic_DNA"/>
</dbReference>
<dbReference type="PROSITE" id="PS50262">
    <property type="entry name" value="G_PROTEIN_RECEP_F1_2"/>
    <property type="match status" value="1"/>
</dbReference>
<evidence type="ECO:0000256" key="13">
    <source>
        <dbReference type="ARBA" id="ARBA00023224"/>
    </source>
</evidence>
<reference evidence="17 18" key="1">
    <citation type="journal article" date="2005" name="Nature">
        <title>Initial sequence of the chimpanzee genome and comparison with the human genome.</title>
        <authorList>
            <consortium name="Chimpanzee sequencing and analysis consortium"/>
        </authorList>
    </citation>
    <scope>NUCLEOTIDE SEQUENCE [LARGE SCALE GENOMIC DNA]</scope>
</reference>
<keyword evidence="7 15" id="KW-1133">Transmembrane helix</keyword>
<dbReference type="PANTHER" id="PTHR48001">
    <property type="entry name" value="OLFACTORY RECEPTOR"/>
    <property type="match status" value="1"/>
</dbReference>
<dbReference type="FunFam" id="1.20.1070.10:FF:000013">
    <property type="entry name" value="Olfactory receptor"/>
    <property type="match status" value="1"/>
</dbReference>
<dbReference type="SUPFAM" id="SSF81321">
    <property type="entry name" value="Family A G protein-coupled receptor-like"/>
    <property type="match status" value="1"/>
</dbReference>
<dbReference type="PRINTS" id="PR00237">
    <property type="entry name" value="GPCRRHODOPSN"/>
</dbReference>
<protein>
    <recommendedName>
        <fullName evidence="15">Olfactory receptor</fullName>
    </recommendedName>
</protein>
<dbReference type="Pfam" id="PF13853">
    <property type="entry name" value="7tm_4"/>
    <property type="match status" value="1"/>
</dbReference>
<feature type="transmembrane region" description="Helical" evidence="15">
    <location>
        <begin position="65"/>
        <end position="85"/>
    </location>
</feature>
<keyword evidence="4 15" id="KW-0716">Sensory transduction</keyword>
<evidence type="ECO:0000256" key="4">
    <source>
        <dbReference type="ARBA" id="ARBA00022606"/>
    </source>
</evidence>
<keyword evidence="6 15" id="KW-0552">Olfaction</keyword>
<reference evidence="17" key="3">
    <citation type="submission" date="2025-09" db="UniProtKB">
        <authorList>
            <consortium name="Ensembl"/>
        </authorList>
    </citation>
    <scope>IDENTIFICATION</scope>
</reference>
<keyword evidence="5 14" id="KW-0812">Transmembrane</keyword>
<evidence type="ECO:0000256" key="7">
    <source>
        <dbReference type="ARBA" id="ARBA00022989"/>
    </source>
</evidence>
<evidence type="ECO:0000256" key="3">
    <source>
        <dbReference type="ARBA" id="ARBA00022475"/>
    </source>
</evidence>
<feature type="domain" description="G-protein coupled receptors family 1 profile" evidence="16">
    <location>
        <begin position="44"/>
        <end position="298"/>
    </location>
</feature>
<dbReference type="Proteomes" id="UP000002277">
    <property type="component" value="Chromosome 17"/>
</dbReference>
<evidence type="ECO:0000313" key="17">
    <source>
        <dbReference type="Ensembl" id="ENSPTRP00000065506.1"/>
    </source>
</evidence>
<comment type="function">
    <text evidence="1">Odorant receptor.</text>
</comment>
<feature type="transmembrane region" description="Helical" evidence="15">
    <location>
        <begin position="197"/>
        <end position="225"/>
    </location>
</feature>
<dbReference type="AlphaFoldDB" id="A0A2I3RLI5"/>
<evidence type="ECO:0000256" key="12">
    <source>
        <dbReference type="ARBA" id="ARBA00023180"/>
    </source>
</evidence>
<name>A0A2I3RLI5_PANTR</name>
<evidence type="ECO:0000256" key="15">
    <source>
        <dbReference type="RuleBase" id="RU363047"/>
    </source>
</evidence>
<evidence type="ECO:0000259" key="16">
    <source>
        <dbReference type="PROSITE" id="PS50262"/>
    </source>
</evidence>
<evidence type="ECO:0000256" key="6">
    <source>
        <dbReference type="ARBA" id="ARBA00022725"/>
    </source>
</evidence>
<dbReference type="GO" id="GO:0004930">
    <property type="term" value="F:G protein-coupled receptor activity"/>
    <property type="evidence" value="ECO:0007669"/>
    <property type="project" value="UniProtKB-KW"/>
</dbReference>
<evidence type="ECO:0000256" key="14">
    <source>
        <dbReference type="RuleBase" id="RU000688"/>
    </source>
</evidence>
<keyword evidence="18" id="KW-1185">Reference proteome</keyword>
<dbReference type="InterPro" id="IPR000725">
    <property type="entry name" value="Olfact_rcpt"/>
</dbReference>
<feature type="transmembrane region" description="Helical" evidence="15">
    <location>
        <begin position="29"/>
        <end position="53"/>
    </location>
</feature>
<comment type="subcellular location">
    <subcellularLocation>
        <location evidence="2 15">Cell membrane</location>
        <topology evidence="2 15">Multi-pass membrane protein</topology>
    </subcellularLocation>
</comment>
<keyword evidence="9 15" id="KW-0472">Membrane</keyword>
<evidence type="ECO:0000256" key="5">
    <source>
        <dbReference type="ARBA" id="ARBA00022692"/>
    </source>
</evidence>
<dbReference type="GO" id="GO:0004984">
    <property type="term" value="F:olfactory receptor activity"/>
    <property type="evidence" value="ECO:0000318"/>
    <property type="project" value="GO_Central"/>
</dbReference>
<dbReference type="InParanoid" id="A0A2I3RLI5"/>
<keyword evidence="3 15" id="KW-1003">Cell membrane</keyword>
<dbReference type="Ensembl" id="ENSPTRT00000091814.1">
    <property type="protein sequence ID" value="ENSPTRP00000065506.1"/>
    <property type="gene ID" value="ENSPTRG00000052505.1"/>
</dbReference>
<keyword evidence="11 14" id="KW-0675">Receptor</keyword>
<dbReference type="GeneTree" id="ENSGT00940000163303"/>
<dbReference type="InterPro" id="IPR000276">
    <property type="entry name" value="GPCR_Rhodpsn"/>
</dbReference>
<feature type="transmembrane region" description="Helical" evidence="15">
    <location>
        <begin position="144"/>
        <end position="165"/>
    </location>
</feature>
<keyword evidence="13 14" id="KW-0807">Transducer</keyword>
<keyword evidence="8 14" id="KW-0297">G-protein coupled receptor</keyword>
<evidence type="ECO:0000256" key="1">
    <source>
        <dbReference type="ARBA" id="ARBA00002936"/>
    </source>
</evidence>
<sequence length="298" mass="32566">MDLGNSGNDSVVTKFVLLGLTETAALQPILFVIFLLAYVTTVGGNLSILAAILMETKLHSPMYFFLGNLSLLDVGCVSVTVPAMLRHFISNDRSIPYKACLSQLFFFHLLAGADFFLLTVMAYDRYLAICQPLTYTGEPSKPWWACHCVFSFTNALTQTVALSTLNFCGPNVINHFYCDLPQPFQLSCSSVHLNGQLLFVAAAFMGVAPLVLISVSYAHVAAAVLRIRSAEGRKPSPRVVPTSLYTRLGSVESSDKHKGIGILNTEISPMLNPLIYSLRNPDVQGALQRVLMGRQSPK</sequence>
<dbReference type="PROSITE" id="PS00237">
    <property type="entry name" value="G_PROTEIN_RECEP_F1_1"/>
    <property type="match status" value="1"/>
</dbReference>
<dbReference type="OMA" id="CVFSFTN"/>
<dbReference type="PRINTS" id="PR00245">
    <property type="entry name" value="OLFACTORYR"/>
</dbReference>
<dbReference type="InterPro" id="IPR017452">
    <property type="entry name" value="GPCR_Rhodpsn_7TM"/>
</dbReference>
<evidence type="ECO:0000256" key="10">
    <source>
        <dbReference type="ARBA" id="ARBA00023157"/>
    </source>
</evidence>
<keyword evidence="10" id="KW-1015">Disulfide bond</keyword>
<dbReference type="GO" id="GO:0005886">
    <property type="term" value="C:plasma membrane"/>
    <property type="evidence" value="ECO:0000318"/>
    <property type="project" value="GO_Central"/>
</dbReference>
<keyword evidence="12" id="KW-0325">Glycoprotein</keyword>
<dbReference type="FunCoup" id="A0A2I3RLI5">
    <property type="interactions" value="225"/>
</dbReference>
<dbReference type="Gene3D" id="1.20.1070.10">
    <property type="entry name" value="Rhodopsin 7-helix transmembrane proteins"/>
    <property type="match status" value="1"/>
</dbReference>
<dbReference type="GO" id="GO:0007165">
    <property type="term" value="P:signal transduction"/>
    <property type="evidence" value="ECO:0000318"/>
    <property type="project" value="GO_Central"/>
</dbReference>